<keyword evidence="8" id="KW-1133">Transmembrane helix</keyword>
<dbReference type="GO" id="GO:0004497">
    <property type="term" value="F:monooxygenase activity"/>
    <property type="evidence" value="ECO:0007669"/>
    <property type="project" value="UniProtKB-KW"/>
</dbReference>
<sequence length="397" mass="45151">MIAFTQYGDVWRRMRKAAHEGLNARIVWKYHSLQTREALLLTQGLLKDASRWDDELRRAAASMIMTVVYDWPILKDGRDPLVTDVNDFVERLLKAAFPGAHLVEFFPWMKALPSSIANWKRNAEEWFRKDSAMFEGLYNTVKERVLNGDPRPSLSASLVTEQERHGLSGKEAAWLAGTMYAAGAETTAAVLSWIMLAIVCHPEVQRKAQEELDRVVGKERMPTFEDYENLPYVRAIVRETLRWRPVDPVGLVHCSTEDDHYEGYYIPKGTHCIANVWAMNHDPDVYGDDAELFNPDRHLDEKGQLGHAPEETKGEGHVSYGFGRRLCIGRNIANNSLFIDIACILWAMSIEPIKDTNGQHVMPDTVGYIFEGLVVRPLPFQIIVEPRFAEVSAVLAR</sequence>
<keyword evidence="7 13" id="KW-0479">Metal-binding</keyword>
<gene>
    <name evidence="14" type="ORF">CERSUDRAFT_107188</name>
</gene>
<dbReference type="SUPFAM" id="SSF48264">
    <property type="entry name" value="Cytochrome P450"/>
    <property type="match status" value="1"/>
</dbReference>
<keyword evidence="5 13" id="KW-0349">Heme</keyword>
<evidence type="ECO:0000256" key="2">
    <source>
        <dbReference type="ARBA" id="ARBA00004370"/>
    </source>
</evidence>
<dbReference type="Pfam" id="PF00067">
    <property type="entry name" value="p450"/>
    <property type="match status" value="1"/>
</dbReference>
<evidence type="ECO:0000256" key="1">
    <source>
        <dbReference type="ARBA" id="ARBA00001971"/>
    </source>
</evidence>
<evidence type="ECO:0000256" key="9">
    <source>
        <dbReference type="ARBA" id="ARBA00023002"/>
    </source>
</evidence>
<dbReference type="GO" id="GO:0016020">
    <property type="term" value="C:membrane"/>
    <property type="evidence" value="ECO:0007669"/>
    <property type="project" value="UniProtKB-SubCell"/>
</dbReference>
<dbReference type="STRING" id="914234.M2R9T0"/>
<evidence type="ECO:0000313" key="14">
    <source>
        <dbReference type="EMBL" id="EMD35207.1"/>
    </source>
</evidence>
<dbReference type="GO" id="GO:0020037">
    <property type="term" value="F:heme binding"/>
    <property type="evidence" value="ECO:0007669"/>
    <property type="project" value="InterPro"/>
</dbReference>
<dbReference type="GO" id="GO:0005506">
    <property type="term" value="F:iron ion binding"/>
    <property type="evidence" value="ECO:0007669"/>
    <property type="project" value="InterPro"/>
</dbReference>
<evidence type="ECO:0000256" key="4">
    <source>
        <dbReference type="ARBA" id="ARBA00010617"/>
    </source>
</evidence>
<dbReference type="EMBL" id="KB445801">
    <property type="protein sequence ID" value="EMD35207.1"/>
    <property type="molecule type" value="Genomic_DNA"/>
</dbReference>
<evidence type="ECO:0000256" key="10">
    <source>
        <dbReference type="ARBA" id="ARBA00023004"/>
    </source>
</evidence>
<dbReference type="InterPro" id="IPR002401">
    <property type="entry name" value="Cyt_P450_E_grp-I"/>
</dbReference>
<comment type="subcellular location">
    <subcellularLocation>
        <location evidence="2">Membrane</location>
    </subcellularLocation>
</comment>
<dbReference type="PRINTS" id="PR00385">
    <property type="entry name" value="P450"/>
</dbReference>
<reference evidence="14 15" key="1">
    <citation type="journal article" date="2012" name="Proc. Natl. Acad. Sci. U.S.A.">
        <title>Comparative genomics of Ceriporiopsis subvermispora and Phanerochaete chrysosporium provide insight into selective ligninolysis.</title>
        <authorList>
            <person name="Fernandez-Fueyo E."/>
            <person name="Ruiz-Duenas F.J."/>
            <person name="Ferreira P."/>
            <person name="Floudas D."/>
            <person name="Hibbett D.S."/>
            <person name="Canessa P."/>
            <person name="Larrondo L.F."/>
            <person name="James T.Y."/>
            <person name="Seelenfreund D."/>
            <person name="Lobos S."/>
            <person name="Polanco R."/>
            <person name="Tello M."/>
            <person name="Honda Y."/>
            <person name="Watanabe T."/>
            <person name="Watanabe T."/>
            <person name="Ryu J.S."/>
            <person name="Kubicek C.P."/>
            <person name="Schmoll M."/>
            <person name="Gaskell J."/>
            <person name="Hammel K.E."/>
            <person name="St John F.J."/>
            <person name="Vanden Wymelenberg A."/>
            <person name="Sabat G."/>
            <person name="Splinter BonDurant S."/>
            <person name="Syed K."/>
            <person name="Yadav J.S."/>
            <person name="Doddapaneni H."/>
            <person name="Subramanian V."/>
            <person name="Lavin J.L."/>
            <person name="Oguiza J.A."/>
            <person name="Perez G."/>
            <person name="Pisabarro A.G."/>
            <person name="Ramirez L."/>
            <person name="Santoyo F."/>
            <person name="Master E."/>
            <person name="Coutinho P.M."/>
            <person name="Henrissat B."/>
            <person name="Lombard V."/>
            <person name="Magnuson J.K."/>
            <person name="Kuees U."/>
            <person name="Hori C."/>
            <person name="Igarashi K."/>
            <person name="Samejima M."/>
            <person name="Held B.W."/>
            <person name="Barry K.W."/>
            <person name="LaButti K.M."/>
            <person name="Lapidus A."/>
            <person name="Lindquist E.A."/>
            <person name="Lucas S.M."/>
            <person name="Riley R."/>
            <person name="Salamov A.A."/>
            <person name="Hoffmeister D."/>
            <person name="Schwenk D."/>
            <person name="Hadar Y."/>
            <person name="Yarden O."/>
            <person name="de Vries R.P."/>
            <person name="Wiebenga A."/>
            <person name="Stenlid J."/>
            <person name="Eastwood D."/>
            <person name="Grigoriev I.V."/>
            <person name="Berka R.M."/>
            <person name="Blanchette R.A."/>
            <person name="Kersten P."/>
            <person name="Martinez A.T."/>
            <person name="Vicuna R."/>
            <person name="Cullen D."/>
        </authorList>
    </citation>
    <scope>NUCLEOTIDE SEQUENCE [LARGE SCALE GENOMIC DNA]</scope>
    <source>
        <strain evidence="14 15">B</strain>
    </source>
</reference>
<organism evidence="14 15">
    <name type="scientific">Ceriporiopsis subvermispora (strain B)</name>
    <name type="common">White-rot fungus</name>
    <name type="synonym">Gelatoporia subvermispora</name>
    <dbReference type="NCBI Taxonomy" id="914234"/>
    <lineage>
        <taxon>Eukaryota</taxon>
        <taxon>Fungi</taxon>
        <taxon>Dikarya</taxon>
        <taxon>Basidiomycota</taxon>
        <taxon>Agaricomycotina</taxon>
        <taxon>Agaricomycetes</taxon>
        <taxon>Polyporales</taxon>
        <taxon>Gelatoporiaceae</taxon>
        <taxon>Gelatoporia</taxon>
    </lineage>
</organism>
<feature type="non-terminal residue" evidence="14">
    <location>
        <position position="397"/>
    </location>
</feature>
<comment type="similarity">
    <text evidence="4">Belongs to the cytochrome P450 family.</text>
</comment>
<dbReference type="HOGENOM" id="CLU_001570_2_0_1"/>
<dbReference type="OrthoDB" id="1055148at2759"/>
<dbReference type="Proteomes" id="UP000016930">
    <property type="component" value="Unassembled WGS sequence"/>
</dbReference>
<evidence type="ECO:0008006" key="16">
    <source>
        <dbReference type="Google" id="ProtNLM"/>
    </source>
</evidence>
<keyword evidence="6" id="KW-0812">Transmembrane</keyword>
<evidence type="ECO:0000256" key="5">
    <source>
        <dbReference type="ARBA" id="ARBA00022617"/>
    </source>
</evidence>
<comment type="cofactor">
    <cofactor evidence="1 13">
        <name>heme</name>
        <dbReference type="ChEBI" id="CHEBI:30413"/>
    </cofactor>
</comment>
<comment type="pathway">
    <text evidence="3">Secondary metabolite biosynthesis.</text>
</comment>
<keyword evidence="9" id="KW-0560">Oxidoreductase</keyword>
<proteinExistence type="inferred from homology"/>
<dbReference type="InterPro" id="IPR050364">
    <property type="entry name" value="Cytochrome_P450_fung"/>
</dbReference>
<evidence type="ECO:0000256" key="12">
    <source>
        <dbReference type="ARBA" id="ARBA00023136"/>
    </source>
</evidence>
<dbReference type="InterPro" id="IPR001128">
    <property type="entry name" value="Cyt_P450"/>
</dbReference>
<evidence type="ECO:0000256" key="6">
    <source>
        <dbReference type="ARBA" id="ARBA00022692"/>
    </source>
</evidence>
<keyword evidence="15" id="KW-1185">Reference proteome</keyword>
<dbReference type="PANTHER" id="PTHR46300:SF2">
    <property type="entry name" value="CYTOCHROME P450 MONOOXYGENASE ALNH-RELATED"/>
    <property type="match status" value="1"/>
</dbReference>
<feature type="binding site" description="axial binding residue" evidence="13">
    <location>
        <position position="327"/>
    </location>
    <ligand>
        <name>heme</name>
        <dbReference type="ChEBI" id="CHEBI:30413"/>
    </ligand>
    <ligandPart>
        <name>Fe</name>
        <dbReference type="ChEBI" id="CHEBI:18248"/>
    </ligandPart>
</feature>
<evidence type="ECO:0000256" key="13">
    <source>
        <dbReference type="PIRSR" id="PIRSR602401-1"/>
    </source>
</evidence>
<dbReference type="AlphaFoldDB" id="M2R9T0"/>
<evidence type="ECO:0000313" key="15">
    <source>
        <dbReference type="Proteomes" id="UP000016930"/>
    </source>
</evidence>
<accession>M2R9T0</accession>
<evidence type="ECO:0000256" key="11">
    <source>
        <dbReference type="ARBA" id="ARBA00023033"/>
    </source>
</evidence>
<evidence type="ECO:0000256" key="7">
    <source>
        <dbReference type="ARBA" id="ARBA00022723"/>
    </source>
</evidence>
<keyword evidence="12" id="KW-0472">Membrane</keyword>
<keyword evidence="10 13" id="KW-0408">Iron</keyword>
<dbReference type="Gene3D" id="1.10.630.10">
    <property type="entry name" value="Cytochrome P450"/>
    <property type="match status" value="1"/>
</dbReference>
<dbReference type="PANTHER" id="PTHR46300">
    <property type="entry name" value="P450, PUTATIVE (EUROFUNG)-RELATED-RELATED"/>
    <property type="match status" value="1"/>
</dbReference>
<dbReference type="InterPro" id="IPR036396">
    <property type="entry name" value="Cyt_P450_sf"/>
</dbReference>
<evidence type="ECO:0000256" key="3">
    <source>
        <dbReference type="ARBA" id="ARBA00005179"/>
    </source>
</evidence>
<evidence type="ECO:0000256" key="8">
    <source>
        <dbReference type="ARBA" id="ARBA00022989"/>
    </source>
</evidence>
<keyword evidence="11" id="KW-0503">Monooxygenase</keyword>
<dbReference type="GO" id="GO:0016705">
    <property type="term" value="F:oxidoreductase activity, acting on paired donors, with incorporation or reduction of molecular oxygen"/>
    <property type="evidence" value="ECO:0007669"/>
    <property type="project" value="InterPro"/>
</dbReference>
<name>M2R9T0_CERS8</name>
<dbReference type="CDD" id="cd11065">
    <property type="entry name" value="CYP64-like"/>
    <property type="match status" value="1"/>
</dbReference>
<protein>
    <recommendedName>
        <fullName evidence="16">Cytochrome P450</fullName>
    </recommendedName>
</protein>
<dbReference type="PRINTS" id="PR00463">
    <property type="entry name" value="EP450I"/>
</dbReference>